<evidence type="ECO:0000313" key="2">
    <source>
        <dbReference type="Proteomes" id="UP000601435"/>
    </source>
</evidence>
<sequence length="108" mass="11582">MPVFSASGGTAPRMSLATPASALEFCNLARRTLFIPFTELLGAPSFKFNLPAEDGRIVASQPAASRMPSFIPQCQFVAKQPPQSKLRLRSPAATLLALHPLRVCAIIC</sequence>
<reference evidence="1" key="1">
    <citation type="submission" date="2021-02" db="EMBL/GenBank/DDBJ databases">
        <authorList>
            <person name="Dougan E. K."/>
            <person name="Rhodes N."/>
            <person name="Thang M."/>
            <person name="Chan C."/>
        </authorList>
    </citation>
    <scope>NUCLEOTIDE SEQUENCE</scope>
</reference>
<dbReference type="OrthoDB" id="425181at2759"/>
<dbReference type="Proteomes" id="UP000601435">
    <property type="component" value="Unassembled WGS sequence"/>
</dbReference>
<accession>A0A813ALX0</accession>
<protein>
    <submittedName>
        <fullName evidence="1">Uncharacterized protein</fullName>
    </submittedName>
</protein>
<name>A0A813ALX0_9DINO</name>
<comment type="caution">
    <text evidence="1">The sequence shown here is derived from an EMBL/GenBank/DDBJ whole genome shotgun (WGS) entry which is preliminary data.</text>
</comment>
<proteinExistence type="predicted"/>
<keyword evidence="2" id="KW-1185">Reference proteome</keyword>
<dbReference type="AlphaFoldDB" id="A0A813ALX0"/>
<evidence type="ECO:0000313" key="1">
    <source>
        <dbReference type="EMBL" id="CAE7873213.1"/>
    </source>
</evidence>
<organism evidence="1 2">
    <name type="scientific">Symbiodinium necroappetens</name>
    <dbReference type="NCBI Taxonomy" id="1628268"/>
    <lineage>
        <taxon>Eukaryota</taxon>
        <taxon>Sar</taxon>
        <taxon>Alveolata</taxon>
        <taxon>Dinophyceae</taxon>
        <taxon>Suessiales</taxon>
        <taxon>Symbiodiniaceae</taxon>
        <taxon>Symbiodinium</taxon>
    </lineage>
</organism>
<dbReference type="EMBL" id="CAJNJA010061261">
    <property type="protein sequence ID" value="CAE7873213.1"/>
    <property type="molecule type" value="Genomic_DNA"/>
</dbReference>
<gene>
    <name evidence="1" type="ORF">SNEC2469_LOCUS28319</name>
</gene>